<sequence>MMLTNFVGKGFIVTRASQLRALARRFFDRQARAPPGLSSTSERAALPALPSLPPSSSRADRPGARAPAPSPPPDRRAGAARPERQPEEGRAWRLRGARDGESPTAATGLRLRASQETAGGRALDARHAGASRAAGAIEGGRAASAARRAAELRRVEGVRGSMIL</sequence>
<evidence type="ECO:0000256" key="1">
    <source>
        <dbReference type="SAM" id="MobiDB-lite"/>
    </source>
</evidence>
<dbReference type="Proteomes" id="UP001189429">
    <property type="component" value="Unassembled WGS sequence"/>
</dbReference>
<comment type="caution">
    <text evidence="2">The sequence shown here is derived from an EMBL/GenBank/DDBJ whole genome shotgun (WGS) entry which is preliminary data.</text>
</comment>
<name>A0ABN9WYJ7_9DINO</name>
<proteinExistence type="predicted"/>
<protein>
    <submittedName>
        <fullName evidence="2">Uncharacterized protein</fullName>
    </submittedName>
</protein>
<feature type="region of interest" description="Disordered" evidence="1">
    <location>
        <begin position="32"/>
        <end position="109"/>
    </location>
</feature>
<evidence type="ECO:0000313" key="2">
    <source>
        <dbReference type="EMBL" id="CAK0890703.1"/>
    </source>
</evidence>
<feature type="non-terminal residue" evidence="2">
    <location>
        <position position="164"/>
    </location>
</feature>
<feature type="compositionally biased region" description="Low complexity" evidence="1">
    <location>
        <begin position="43"/>
        <end position="57"/>
    </location>
</feature>
<evidence type="ECO:0000313" key="3">
    <source>
        <dbReference type="Proteomes" id="UP001189429"/>
    </source>
</evidence>
<keyword evidence="3" id="KW-1185">Reference proteome</keyword>
<feature type="compositionally biased region" description="Basic and acidic residues" evidence="1">
    <location>
        <begin position="73"/>
        <end position="101"/>
    </location>
</feature>
<organism evidence="2 3">
    <name type="scientific">Prorocentrum cordatum</name>
    <dbReference type="NCBI Taxonomy" id="2364126"/>
    <lineage>
        <taxon>Eukaryota</taxon>
        <taxon>Sar</taxon>
        <taxon>Alveolata</taxon>
        <taxon>Dinophyceae</taxon>
        <taxon>Prorocentrales</taxon>
        <taxon>Prorocentraceae</taxon>
        <taxon>Prorocentrum</taxon>
    </lineage>
</organism>
<accession>A0ABN9WYJ7</accession>
<gene>
    <name evidence="2" type="ORF">PCOR1329_LOCUS70821</name>
</gene>
<dbReference type="EMBL" id="CAUYUJ010019381">
    <property type="protein sequence ID" value="CAK0890703.1"/>
    <property type="molecule type" value="Genomic_DNA"/>
</dbReference>
<reference evidence="2" key="1">
    <citation type="submission" date="2023-10" db="EMBL/GenBank/DDBJ databases">
        <authorList>
            <person name="Chen Y."/>
            <person name="Shah S."/>
            <person name="Dougan E. K."/>
            <person name="Thang M."/>
            <person name="Chan C."/>
        </authorList>
    </citation>
    <scope>NUCLEOTIDE SEQUENCE [LARGE SCALE GENOMIC DNA]</scope>
</reference>